<name>R9KXU1_9ACTN</name>
<sequence length="292" mass="33114">METIEKKRLLYKSKVEYMDGPGVYTMNHVQGCAHGCRYPCYAYLAAKRFGTASSEGEWMTPRPVDDVIGKLVRELDAKRKEPVERVHMCFTTDPLPWSVGCSNRRTMELIHADTLRAVGELNARGIPVTMLTKGALPRIERDFCEGDDFTTLRASSGVAASMYSQELHPDNLFGISLVTPCDEFRSAWEPGAAPVEFRARSLRIMHEEGCRTWVSMEPFPTPAIQLETCGQTWDAAEVLSLVPFVDRVVFGRWNYGPKVTAEDREWCLRQAEAVRKWCKRWGAECHIKKGTE</sequence>
<dbReference type="GO" id="GO:0046872">
    <property type="term" value="F:metal ion binding"/>
    <property type="evidence" value="ECO:0007669"/>
    <property type="project" value="UniProtKB-KW"/>
</dbReference>
<keyword evidence="3" id="KW-0411">Iron-sulfur</keyword>
<dbReference type="PATRIC" id="fig|1235794.3.peg.1533"/>
<dbReference type="InterPro" id="IPR040086">
    <property type="entry name" value="MJ0683-like"/>
</dbReference>
<dbReference type="OrthoDB" id="9785699at2"/>
<dbReference type="RefSeq" id="WP_016309746.1">
    <property type="nucleotide sequence ID" value="NZ_KE159646.1"/>
</dbReference>
<dbReference type="GO" id="GO:0051536">
    <property type="term" value="F:iron-sulfur cluster binding"/>
    <property type="evidence" value="ECO:0007669"/>
    <property type="project" value="UniProtKB-KW"/>
</dbReference>
<proteinExistence type="predicted"/>
<evidence type="ECO:0000256" key="3">
    <source>
        <dbReference type="ARBA" id="ARBA00023014"/>
    </source>
</evidence>
<keyword evidence="1" id="KW-0479">Metal-binding</keyword>
<dbReference type="GeneID" id="82191023"/>
<keyword evidence="5" id="KW-1185">Reference proteome</keyword>
<evidence type="ECO:0000313" key="5">
    <source>
        <dbReference type="Proteomes" id="UP000014204"/>
    </source>
</evidence>
<accession>R9KXU1</accession>
<dbReference type="PANTHER" id="PTHR43432:SF3">
    <property type="entry name" value="SLR0285 PROTEIN"/>
    <property type="match status" value="1"/>
</dbReference>
<gene>
    <name evidence="4" type="ORF">C811_01546</name>
</gene>
<dbReference type="AlphaFoldDB" id="R9KXU1"/>
<organism evidence="4 5">
    <name type="scientific">Adlercreutzia caecimuris B7</name>
    <dbReference type="NCBI Taxonomy" id="1235794"/>
    <lineage>
        <taxon>Bacteria</taxon>
        <taxon>Bacillati</taxon>
        <taxon>Actinomycetota</taxon>
        <taxon>Coriobacteriia</taxon>
        <taxon>Eggerthellales</taxon>
        <taxon>Eggerthellaceae</taxon>
        <taxon>Adlercreutzia</taxon>
    </lineage>
</organism>
<dbReference type="HOGENOM" id="CLU_1080542_0_0_11"/>
<dbReference type="PANTHER" id="PTHR43432">
    <property type="entry name" value="SLR0285 PROTEIN"/>
    <property type="match status" value="1"/>
</dbReference>
<dbReference type="EMBL" id="ASSY01000008">
    <property type="protein sequence ID" value="EOS51128.1"/>
    <property type="molecule type" value="Genomic_DNA"/>
</dbReference>
<evidence type="ECO:0000256" key="1">
    <source>
        <dbReference type="ARBA" id="ARBA00022723"/>
    </source>
</evidence>
<comment type="caution">
    <text evidence="4">The sequence shown here is derived from an EMBL/GenBank/DDBJ whole genome shotgun (WGS) entry which is preliminary data.</text>
</comment>
<dbReference type="eggNOG" id="COG1533">
    <property type="taxonomic scope" value="Bacteria"/>
</dbReference>
<protein>
    <recommendedName>
        <fullName evidence="6">Radical SAM core domain-containing protein</fullName>
    </recommendedName>
</protein>
<reference evidence="4 5" key="1">
    <citation type="submission" date="2013-04" db="EMBL/GenBank/DDBJ databases">
        <title>The Genome Sequence of Enterorhabdus caecimuris B7.</title>
        <authorList>
            <consortium name="The Broad Institute Genomics Platform"/>
            <consortium name="The Broad Institute Genome Sequencing Center for Infectious Disease"/>
            <person name="Earl A."/>
            <person name="Xavier R."/>
            <person name="Elson C."/>
            <person name="Duck W."/>
            <person name="Walker B."/>
            <person name="Young S."/>
            <person name="Zeng Q."/>
            <person name="Gargeya S."/>
            <person name="Fitzgerald M."/>
            <person name="Haas B."/>
            <person name="Abouelleil A."/>
            <person name="Allen A.W."/>
            <person name="Alvarado L."/>
            <person name="Arachchi H.M."/>
            <person name="Berlin A.M."/>
            <person name="Chapman S.B."/>
            <person name="Gainer-Dewar J."/>
            <person name="Goldberg J."/>
            <person name="Griggs A."/>
            <person name="Gujja S."/>
            <person name="Hansen M."/>
            <person name="Howarth C."/>
            <person name="Imamovic A."/>
            <person name="Ireland A."/>
            <person name="Larimer J."/>
            <person name="McCowan C."/>
            <person name="Murphy C."/>
            <person name="Pearson M."/>
            <person name="Poon T.W."/>
            <person name="Priest M."/>
            <person name="Roberts A."/>
            <person name="Saif S."/>
            <person name="Shea T."/>
            <person name="Sisk P."/>
            <person name="Sykes S."/>
            <person name="Wortman J."/>
            <person name="Nusbaum C."/>
            <person name="Birren B."/>
        </authorList>
    </citation>
    <scope>NUCLEOTIDE SEQUENCE [LARGE SCALE GENOMIC DNA]</scope>
    <source>
        <strain evidence="4 5">B7</strain>
    </source>
</reference>
<evidence type="ECO:0000313" key="4">
    <source>
        <dbReference type="EMBL" id="EOS51128.1"/>
    </source>
</evidence>
<evidence type="ECO:0008006" key="6">
    <source>
        <dbReference type="Google" id="ProtNLM"/>
    </source>
</evidence>
<keyword evidence="2" id="KW-0408">Iron</keyword>
<evidence type="ECO:0000256" key="2">
    <source>
        <dbReference type="ARBA" id="ARBA00023004"/>
    </source>
</evidence>
<dbReference type="Proteomes" id="UP000014204">
    <property type="component" value="Unassembled WGS sequence"/>
</dbReference>
<dbReference type="STRING" id="1235794.C811_01546"/>